<comment type="caution">
    <text evidence="16">The sequence shown here is derived from an EMBL/GenBank/DDBJ whole genome shotgun (WGS) entry which is preliminary data.</text>
</comment>
<evidence type="ECO:0000256" key="10">
    <source>
        <dbReference type="ARBA" id="ARBA00023237"/>
    </source>
</evidence>
<feature type="domain" description="TonB-dependent receptor plug" evidence="15">
    <location>
        <begin position="73"/>
        <end position="176"/>
    </location>
</feature>
<evidence type="ECO:0000313" key="17">
    <source>
        <dbReference type="Proteomes" id="UP000256599"/>
    </source>
</evidence>
<dbReference type="Pfam" id="PF07715">
    <property type="entry name" value="Plug"/>
    <property type="match status" value="1"/>
</dbReference>
<evidence type="ECO:0000256" key="4">
    <source>
        <dbReference type="ARBA" id="ARBA00022496"/>
    </source>
</evidence>
<dbReference type="PANTHER" id="PTHR32552:SF81">
    <property type="entry name" value="TONB-DEPENDENT OUTER MEMBRANE RECEPTOR"/>
    <property type="match status" value="1"/>
</dbReference>
<accession>A0A3D8I716</accession>
<dbReference type="EMBL" id="NXLR01000001">
    <property type="protein sequence ID" value="RDU60942.1"/>
    <property type="molecule type" value="Genomic_DNA"/>
</dbReference>
<dbReference type="Pfam" id="PF00593">
    <property type="entry name" value="TonB_dep_Rec_b-barrel"/>
    <property type="match status" value="1"/>
</dbReference>
<evidence type="ECO:0000256" key="13">
    <source>
        <dbReference type="SAM" id="MobiDB-lite"/>
    </source>
</evidence>
<dbReference type="PANTHER" id="PTHR32552">
    <property type="entry name" value="FERRICHROME IRON RECEPTOR-RELATED"/>
    <property type="match status" value="1"/>
</dbReference>
<evidence type="ECO:0008006" key="18">
    <source>
        <dbReference type="Google" id="ProtNLM"/>
    </source>
</evidence>
<name>A0A3D8I716_9HELI</name>
<dbReference type="Proteomes" id="UP000256599">
    <property type="component" value="Unassembled WGS sequence"/>
</dbReference>
<dbReference type="InterPro" id="IPR000531">
    <property type="entry name" value="Beta-barrel_TonB"/>
</dbReference>
<dbReference type="SUPFAM" id="SSF56935">
    <property type="entry name" value="Porins"/>
    <property type="match status" value="1"/>
</dbReference>
<evidence type="ECO:0000256" key="6">
    <source>
        <dbReference type="ARBA" id="ARBA00023004"/>
    </source>
</evidence>
<keyword evidence="10 11" id="KW-0998">Cell outer membrane</keyword>
<keyword evidence="7" id="KW-0406">Ion transport</keyword>
<evidence type="ECO:0000259" key="14">
    <source>
        <dbReference type="Pfam" id="PF00593"/>
    </source>
</evidence>
<keyword evidence="3 11" id="KW-1134">Transmembrane beta strand</keyword>
<feature type="region of interest" description="Disordered" evidence="13">
    <location>
        <begin position="1"/>
        <end position="54"/>
    </location>
</feature>
<dbReference type="InterPro" id="IPR036942">
    <property type="entry name" value="Beta-barrel_TonB_sf"/>
</dbReference>
<dbReference type="InterPro" id="IPR012910">
    <property type="entry name" value="Plug_dom"/>
</dbReference>
<keyword evidence="5 11" id="KW-0812">Transmembrane</keyword>
<evidence type="ECO:0000256" key="2">
    <source>
        <dbReference type="ARBA" id="ARBA00022448"/>
    </source>
</evidence>
<evidence type="ECO:0000256" key="9">
    <source>
        <dbReference type="ARBA" id="ARBA00023136"/>
    </source>
</evidence>
<evidence type="ECO:0000256" key="12">
    <source>
        <dbReference type="RuleBase" id="RU003357"/>
    </source>
</evidence>
<evidence type="ECO:0000256" key="8">
    <source>
        <dbReference type="ARBA" id="ARBA00023077"/>
    </source>
</evidence>
<comment type="subcellular location">
    <subcellularLocation>
        <location evidence="1 11">Cell outer membrane</location>
        <topology evidence="1 11">Multi-pass membrane protein</topology>
    </subcellularLocation>
</comment>
<feature type="compositionally biased region" description="Low complexity" evidence="13">
    <location>
        <begin position="7"/>
        <end position="16"/>
    </location>
</feature>
<keyword evidence="4" id="KW-0410">Iron transport</keyword>
<dbReference type="PROSITE" id="PS52016">
    <property type="entry name" value="TONB_DEPENDENT_REC_3"/>
    <property type="match status" value="1"/>
</dbReference>
<dbReference type="InterPro" id="IPR039426">
    <property type="entry name" value="TonB-dep_rcpt-like"/>
</dbReference>
<feature type="domain" description="TonB-dependent receptor-like beta-barrel" evidence="14">
    <location>
        <begin position="278"/>
        <end position="710"/>
    </location>
</feature>
<dbReference type="GO" id="GO:0006826">
    <property type="term" value="P:iron ion transport"/>
    <property type="evidence" value="ECO:0007669"/>
    <property type="project" value="UniProtKB-KW"/>
</dbReference>
<keyword evidence="17" id="KW-1185">Reference proteome</keyword>
<evidence type="ECO:0000256" key="7">
    <source>
        <dbReference type="ARBA" id="ARBA00023065"/>
    </source>
</evidence>
<keyword evidence="2 11" id="KW-0813">Transport</keyword>
<comment type="similarity">
    <text evidence="11 12">Belongs to the TonB-dependent receptor family.</text>
</comment>
<sequence length="757" mass="84133">MGGGGVSPQSPQQGNQRTFFEDSSQDSKLLLANNTQPSQSNYNSTNEASTQENKHYKLDTLTTTANKYEAELSSINSSVQIASEKTLQNAQVKSTDELSNVFAGLHIYAMGGSQFPSAVLRGLSSPDFYTSVVSLYIDGIPQSPNFISQALSDVEQIELLRGPQGTLYGENAQAGVVSIRTKNPMKGDYAYASLTGSRLYENFNAYTGGEIVKNTLWAKANVAYIHDNGYLPNPNGSGMLNTGNTFLAGLSLYYAPSSSFLATLSYSYYQANKKSPHYYTKNQLKDLKYPSNAQNATFANLGDESYAYLLHPFDKNQAHSASLKLDYSFGDSLLSSISAFLANDTLGNSYPVVELHAGRDNGYFYDNLQFIEEIRLDSQYDNGAHSVFGIYYKYLSTDNGMRGYKEGSCLFPTDNTGNNFQAYPGCGYTDFGFRSSWRAKESVNTIALFGDGAIPLGESFDLGLGARYQFYHASMYSQVPPVDLGLIDGNKSWHSINPRISLGYHLNKHAKFYIAALQSTKQGGFVKFPYSVQDTTPYNPEQIYSLELGSHLTFTNLRANVAYYFMYIKDRQSYIGSGIYQSLKNIGDAYSTGLEFDFGYFGSRLLANIGGTIGVAKYLNGGDNRGVISILNNGAIIQQSYDVSNFTLKFSPLLTLTANIDYNFYHANKHRIYAGLNGRYLSRQYLDDLDHNSNLVQNGYAIIDLNLRYEYDKLSFKIFSQNTFDTRYVGYGRAFGGAYYYLAQNPWNLGAQIAYRY</sequence>
<reference evidence="16 17" key="1">
    <citation type="submission" date="2018-04" db="EMBL/GenBank/DDBJ databases">
        <title>Novel Campyloabacter and Helicobacter Species and Strains.</title>
        <authorList>
            <person name="Mannion A.J."/>
            <person name="Shen Z."/>
            <person name="Fox J.G."/>
        </authorList>
    </citation>
    <scope>NUCLEOTIDE SEQUENCE [LARGE SCALE GENOMIC DNA]</scope>
    <source>
        <strain evidence="16 17">MIT 98-6070</strain>
    </source>
</reference>
<keyword evidence="6" id="KW-0408">Iron</keyword>
<gene>
    <name evidence="16" type="ORF">CQA63_00040</name>
</gene>
<dbReference type="AlphaFoldDB" id="A0A3D8I716"/>
<feature type="compositionally biased region" description="Polar residues" evidence="13">
    <location>
        <begin position="32"/>
        <end position="51"/>
    </location>
</feature>
<keyword evidence="9 11" id="KW-0472">Membrane</keyword>
<dbReference type="GO" id="GO:0009279">
    <property type="term" value="C:cell outer membrane"/>
    <property type="evidence" value="ECO:0007669"/>
    <property type="project" value="UniProtKB-SubCell"/>
</dbReference>
<evidence type="ECO:0000256" key="3">
    <source>
        <dbReference type="ARBA" id="ARBA00022452"/>
    </source>
</evidence>
<evidence type="ECO:0000256" key="11">
    <source>
        <dbReference type="PROSITE-ProRule" id="PRU01360"/>
    </source>
</evidence>
<protein>
    <recommendedName>
        <fullName evidence="18">TonB-dependent receptor</fullName>
    </recommendedName>
</protein>
<evidence type="ECO:0000256" key="1">
    <source>
        <dbReference type="ARBA" id="ARBA00004571"/>
    </source>
</evidence>
<proteinExistence type="inferred from homology"/>
<keyword evidence="8 12" id="KW-0798">TonB box</keyword>
<evidence type="ECO:0000313" key="16">
    <source>
        <dbReference type="EMBL" id="RDU60942.1"/>
    </source>
</evidence>
<dbReference type="Gene3D" id="2.40.170.20">
    <property type="entry name" value="TonB-dependent receptor, beta-barrel domain"/>
    <property type="match status" value="1"/>
</dbReference>
<organism evidence="16 17">
    <name type="scientific">Helicobacter marmotae</name>
    <dbReference type="NCBI Taxonomy" id="152490"/>
    <lineage>
        <taxon>Bacteria</taxon>
        <taxon>Pseudomonadati</taxon>
        <taxon>Campylobacterota</taxon>
        <taxon>Epsilonproteobacteria</taxon>
        <taxon>Campylobacterales</taxon>
        <taxon>Helicobacteraceae</taxon>
        <taxon>Helicobacter</taxon>
    </lineage>
</organism>
<evidence type="ECO:0000259" key="15">
    <source>
        <dbReference type="Pfam" id="PF07715"/>
    </source>
</evidence>
<evidence type="ECO:0000256" key="5">
    <source>
        <dbReference type="ARBA" id="ARBA00022692"/>
    </source>
</evidence>